<evidence type="ECO:0000256" key="1">
    <source>
        <dbReference type="SAM" id="MobiDB-lite"/>
    </source>
</evidence>
<dbReference type="PANTHER" id="PTHR11371">
    <property type="entry name" value="DEOXYRIBONUCLEASE"/>
    <property type="match status" value="1"/>
</dbReference>
<dbReference type="EMBL" id="BSPD01000087">
    <property type="protein sequence ID" value="GLS27781.1"/>
    <property type="molecule type" value="Genomic_DNA"/>
</dbReference>
<feature type="chain" id="PRO_5041296753" description="Endonuclease/exonuclease/phosphatase domain-containing protein" evidence="2">
    <location>
        <begin position="23"/>
        <end position="409"/>
    </location>
</feature>
<feature type="compositionally biased region" description="Pro residues" evidence="1">
    <location>
        <begin position="300"/>
        <end position="312"/>
    </location>
</feature>
<dbReference type="Pfam" id="PF03372">
    <property type="entry name" value="Exo_endo_phos"/>
    <property type="match status" value="1"/>
</dbReference>
<dbReference type="AlphaFoldDB" id="A0AA37T8X3"/>
<comment type="caution">
    <text evidence="4">The sequence shown here is derived from an EMBL/GenBank/DDBJ whole genome shotgun (WGS) entry which is preliminary data.</text>
</comment>
<sequence length="409" mass="44526">MTLTRYLLSAALLSSLISFTNAATIDIVTYNIEWLGTPGNSDFSGSRSQQINAAASDIINGGGEIYALQEIGGSRTLNDLLSRLNSLDNNNNWSGSVSQPSGSQSLAFVYKTSVVTGVSFQQILTHRSSRDFAGRFPYMMTANVSVGGDNRPLNLINLHLKCCTGGSNSSRRNNAMREVVAELHRNYRTDNMIVLGDLNVASQGGANGEIRDWGIYQDRDNNGLPDYYHAAGSVADIRYNPNNPDTDIDHILISDELRAAWNAVSTSTRNRYLNTTVSDHSPVATRLEVSLFGEATTTPNPTPDPGPSPDPAPSNALSVTQALSQSAGTTMTVVGIIEEAYNDIYALRMHDANNPNTDIIVKLEKSQRNQWSPELNPGVIGNKIEVTGRRDTYTRLPSIESVSQIREVR</sequence>
<evidence type="ECO:0000313" key="4">
    <source>
        <dbReference type="EMBL" id="GLS27781.1"/>
    </source>
</evidence>
<feature type="signal peptide" evidence="2">
    <location>
        <begin position="1"/>
        <end position="22"/>
    </location>
</feature>
<dbReference type="InterPro" id="IPR005135">
    <property type="entry name" value="Endo/exonuclease/phosphatase"/>
</dbReference>
<organism evidence="4 5">
    <name type="scientific">Marinibactrum halimedae</name>
    <dbReference type="NCBI Taxonomy" id="1444977"/>
    <lineage>
        <taxon>Bacteria</taxon>
        <taxon>Pseudomonadati</taxon>
        <taxon>Pseudomonadota</taxon>
        <taxon>Gammaproteobacteria</taxon>
        <taxon>Cellvibrionales</taxon>
        <taxon>Cellvibrionaceae</taxon>
        <taxon>Marinibactrum</taxon>
    </lineage>
</organism>
<accession>A0AA37T8X3</accession>
<dbReference type="Gene3D" id="3.60.10.10">
    <property type="entry name" value="Endonuclease/exonuclease/phosphatase"/>
    <property type="match status" value="1"/>
</dbReference>
<reference evidence="4 5" key="1">
    <citation type="journal article" date="2014" name="Int. J. Syst. Evol. Microbiol.">
        <title>Complete genome sequence of Corynebacterium casei LMG S-19264T (=DSM 44701T), isolated from a smear-ripened cheese.</title>
        <authorList>
            <consortium name="US DOE Joint Genome Institute (JGI-PGF)"/>
            <person name="Walter F."/>
            <person name="Albersmeier A."/>
            <person name="Kalinowski J."/>
            <person name="Ruckert C."/>
        </authorList>
    </citation>
    <scope>NUCLEOTIDE SEQUENCE [LARGE SCALE GENOMIC DNA]</scope>
    <source>
        <strain evidence="4 5">NBRC 110095</strain>
    </source>
</reference>
<evidence type="ECO:0000259" key="3">
    <source>
        <dbReference type="Pfam" id="PF03372"/>
    </source>
</evidence>
<dbReference type="GO" id="GO:0003824">
    <property type="term" value="F:catalytic activity"/>
    <property type="evidence" value="ECO:0007669"/>
    <property type="project" value="InterPro"/>
</dbReference>
<feature type="region of interest" description="Disordered" evidence="1">
    <location>
        <begin position="294"/>
        <end position="316"/>
    </location>
</feature>
<name>A0AA37T8X3_9GAMM</name>
<evidence type="ECO:0000256" key="2">
    <source>
        <dbReference type="SAM" id="SignalP"/>
    </source>
</evidence>
<dbReference type="PANTHER" id="PTHR11371:SF31">
    <property type="entry name" value="EXTRACELLULAR NUCLEASE"/>
    <property type="match status" value="1"/>
</dbReference>
<keyword evidence="2" id="KW-0732">Signal</keyword>
<proteinExistence type="predicted"/>
<gene>
    <name evidence="4" type="ORF">GCM10007877_35000</name>
</gene>
<feature type="domain" description="Endonuclease/exonuclease/phosphatase" evidence="3">
    <location>
        <begin position="29"/>
        <end position="280"/>
    </location>
</feature>
<protein>
    <recommendedName>
        <fullName evidence="3">Endonuclease/exonuclease/phosphatase domain-containing protein</fullName>
    </recommendedName>
</protein>
<dbReference type="RefSeq" id="WP_232593525.1">
    <property type="nucleotide sequence ID" value="NZ_BSPD01000087.1"/>
</dbReference>
<keyword evidence="5" id="KW-1185">Reference proteome</keyword>
<dbReference type="SUPFAM" id="SSF56219">
    <property type="entry name" value="DNase I-like"/>
    <property type="match status" value="1"/>
</dbReference>
<dbReference type="InterPro" id="IPR036691">
    <property type="entry name" value="Endo/exonu/phosph_ase_sf"/>
</dbReference>
<evidence type="ECO:0000313" key="5">
    <source>
        <dbReference type="Proteomes" id="UP001156870"/>
    </source>
</evidence>
<dbReference type="Proteomes" id="UP001156870">
    <property type="component" value="Unassembled WGS sequence"/>
</dbReference>